<reference evidence="2 3" key="1">
    <citation type="journal article" date="2019" name="Int. J. Syst. Evol. Microbiol.">
        <title>The Global Catalogue of Microorganisms (GCM) 10K type strain sequencing project: providing services to taxonomists for standard genome sequencing and annotation.</title>
        <authorList>
            <consortium name="The Broad Institute Genomics Platform"/>
            <consortium name="The Broad Institute Genome Sequencing Center for Infectious Disease"/>
            <person name="Wu L."/>
            <person name="Ma J."/>
        </authorList>
    </citation>
    <scope>NUCLEOTIDE SEQUENCE [LARGE SCALE GENOMIC DNA]</scope>
    <source>
        <strain evidence="2 3">JCM 15115</strain>
    </source>
</reference>
<comment type="caution">
    <text evidence="2">The sequence shown here is derived from an EMBL/GenBank/DDBJ whole genome shotgun (WGS) entry which is preliminary data.</text>
</comment>
<sequence>MFKFHLATALGLSALLFLSSCQSARQPGPGPLTLTSSQSALPTMEMMSQAATACWFKTKNADFRAYKMAAELNSFSGRPRFLLVPVKNPTARPLLVVQAEGNPAKIQVFGPMMGQPVGSKIAHDVKLWAEGQKQCS</sequence>
<accession>A0ABN1G2F3</accession>
<evidence type="ECO:0000256" key="1">
    <source>
        <dbReference type="SAM" id="SignalP"/>
    </source>
</evidence>
<evidence type="ECO:0000313" key="2">
    <source>
        <dbReference type="EMBL" id="GAA0602586.1"/>
    </source>
</evidence>
<dbReference type="PROSITE" id="PS51257">
    <property type="entry name" value="PROKAR_LIPOPROTEIN"/>
    <property type="match status" value="1"/>
</dbReference>
<dbReference type="EMBL" id="BAAADE010000002">
    <property type="protein sequence ID" value="GAA0602586.1"/>
    <property type="molecule type" value="Genomic_DNA"/>
</dbReference>
<organism evidence="2 3">
    <name type="scientific">Paenochrobactrum glaciei</name>
    <dbReference type="NCBI Taxonomy" id="486407"/>
    <lineage>
        <taxon>Bacteria</taxon>
        <taxon>Pseudomonadati</taxon>
        <taxon>Pseudomonadota</taxon>
        <taxon>Alphaproteobacteria</taxon>
        <taxon>Hyphomicrobiales</taxon>
        <taxon>Brucellaceae</taxon>
        <taxon>Paenochrobactrum</taxon>
    </lineage>
</organism>
<keyword evidence="3" id="KW-1185">Reference proteome</keyword>
<dbReference type="RefSeq" id="WP_343804483.1">
    <property type="nucleotide sequence ID" value="NZ_BAAADE010000002.1"/>
</dbReference>
<feature type="chain" id="PRO_5047159331" description="Lipoprotein" evidence="1">
    <location>
        <begin position="25"/>
        <end position="136"/>
    </location>
</feature>
<keyword evidence="1" id="KW-0732">Signal</keyword>
<evidence type="ECO:0000313" key="3">
    <source>
        <dbReference type="Proteomes" id="UP001424441"/>
    </source>
</evidence>
<feature type="signal peptide" evidence="1">
    <location>
        <begin position="1"/>
        <end position="24"/>
    </location>
</feature>
<protein>
    <recommendedName>
        <fullName evidence="4">Lipoprotein</fullName>
    </recommendedName>
</protein>
<dbReference type="Proteomes" id="UP001424441">
    <property type="component" value="Unassembled WGS sequence"/>
</dbReference>
<proteinExistence type="predicted"/>
<gene>
    <name evidence="2" type="ORF">GCM10008943_17520</name>
</gene>
<name>A0ABN1G2F3_9HYPH</name>
<evidence type="ECO:0008006" key="4">
    <source>
        <dbReference type="Google" id="ProtNLM"/>
    </source>
</evidence>